<keyword evidence="3" id="KW-0862">Zinc</keyword>
<dbReference type="GeneID" id="11494435"/>
<feature type="domain" description="BED-type" evidence="6">
    <location>
        <begin position="271"/>
        <end position="329"/>
    </location>
</feature>
<organism evidence="7 8">
    <name type="scientific">Naumovozyma dairenensis (strain ATCC 10597 / BCRC 20456 / CBS 421 / NBRC 0211 / NRRL Y-12639)</name>
    <name type="common">Saccharomyces dairenensis</name>
    <dbReference type="NCBI Taxonomy" id="1071378"/>
    <lineage>
        <taxon>Eukaryota</taxon>
        <taxon>Fungi</taxon>
        <taxon>Dikarya</taxon>
        <taxon>Ascomycota</taxon>
        <taxon>Saccharomycotina</taxon>
        <taxon>Saccharomycetes</taxon>
        <taxon>Saccharomycetales</taxon>
        <taxon>Saccharomycetaceae</taxon>
        <taxon>Naumovozyma</taxon>
    </lineage>
</organism>
<dbReference type="AlphaFoldDB" id="G0WH19"/>
<dbReference type="GO" id="GO:0005886">
    <property type="term" value="C:plasma membrane"/>
    <property type="evidence" value="ECO:0007669"/>
    <property type="project" value="EnsemblFungi"/>
</dbReference>
<feature type="compositionally biased region" description="Acidic residues" evidence="5">
    <location>
        <begin position="955"/>
        <end position="970"/>
    </location>
</feature>
<feature type="compositionally biased region" description="Basic residues" evidence="5">
    <location>
        <begin position="221"/>
        <end position="231"/>
    </location>
</feature>
<feature type="compositionally biased region" description="Polar residues" evidence="5">
    <location>
        <begin position="369"/>
        <end position="378"/>
    </location>
</feature>
<evidence type="ECO:0000256" key="5">
    <source>
        <dbReference type="SAM" id="MobiDB-lite"/>
    </source>
</evidence>
<keyword evidence="8" id="KW-1185">Reference proteome</keyword>
<dbReference type="GO" id="GO:0007039">
    <property type="term" value="P:protein catabolic process in the vacuole"/>
    <property type="evidence" value="ECO:0007669"/>
    <property type="project" value="EnsemblFungi"/>
</dbReference>
<gene>
    <name evidence="7" type="primary">NDAI0J02050</name>
    <name evidence="7" type="ordered locus">NDAI_0J02050</name>
</gene>
<feature type="compositionally biased region" description="Basic residues" evidence="5">
    <location>
        <begin position="359"/>
        <end position="368"/>
    </location>
</feature>
<dbReference type="PROSITE" id="PS50808">
    <property type="entry name" value="ZF_BED"/>
    <property type="match status" value="1"/>
</dbReference>
<feature type="compositionally biased region" description="Low complexity" evidence="5">
    <location>
        <begin position="50"/>
        <end position="60"/>
    </location>
</feature>
<dbReference type="InterPro" id="IPR012337">
    <property type="entry name" value="RNaseH-like_sf"/>
</dbReference>
<proteinExistence type="predicted"/>
<evidence type="ECO:0000256" key="3">
    <source>
        <dbReference type="ARBA" id="ARBA00022833"/>
    </source>
</evidence>
<feature type="region of interest" description="Disordered" evidence="5">
    <location>
        <begin position="181"/>
        <end position="253"/>
    </location>
</feature>
<dbReference type="OrthoDB" id="4068423at2759"/>
<dbReference type="HOGENOM" id="CLU_008135_0_0_1"/>
<evidence type="ECO:0000256" key="2">
    <source>
        <dbReference type="ARBA" id="ARBA00022771"/>
    </source>
</evidence>
<dbReference type="GO" id="GO:0008270">
    <property type="term" value="F:zinc ion binding"/>
    <property type="evidence" value="ECO:0007669"/>
    <property type="project" value="UniProtKB-KW"/>
</dbReference>
<dbReference type="GO" id="GO:0005773">
    <property type="term" value="C:vacuole"/>
    <property type="evidence" value="ECO:0007669"/>
    <property type="project" value="GOC"/>
</dbReference>
<feature type="compositionally biased region" description="Acidic residues" evidence="5">
    <location>
        <begin position="183"/>
        <end position="212"/>
    </location>
</feature>
<evidence type="ECO:0000259" key="6">
    <source>
        <dbReference type="PROSITE" id="PS50808"/>
    </source>
</evidence>
<keyword evidence="2 4" id="KW-0863">Zinc-finger</keyword>
<evidence type="ECO:0000313" key="7">
    <source>
        <dbReference type="EMBL" id="CCD27097.1"/>
    </source>
</evidence>
<feature type="region of interest" description="Disordered" evidence="5">
    <location>
        <begin position="302"/>
        <end position="321"/>
    </location>
</feature>
<feature type="region of interest" description="Disordered" evidence="5">
    <location>
        <begin position="331"/>
        <end position="393"/>
    </location>
</feature>
<name>G0WH19_NAUDC</name>
<feature type="region of interest" description="Disordered" evidence="5">
    <location>
        <begin position="25"/>
        <end position="60"/>
    </location>
</feature>
<feature type="region of interest" description="Disordered" evidence="5">
    <location>
        <begin position="955"/>
        <end position="997"/>
    </location>
</feature>
<sequence>MNNHNNNNNLHGDNQQINNARGLVLPPMHHMNGAQSPLFGNPNQQQQRVSTNTATHSTTHSHLDNSLNVQVHDAATPPVPTPINTAFYANAQNTPSIGSLLGQPRYPMVPSHPSNTTNVVSSSISHQMTSSVHTHVNQMDTLDQNNYNHMNINMDIMNDHHHHHSSNTNASHNNDATIRDADLESDDDYNDEDDDDDDEEEEEEEEEVEEYGEEAHTSTTKNKKKNNKKKKDAAAASAAQEPLDERDKVDPKTEMVHDGEHTWVPFHLVSKLKSFTWTHFLAIDENMVKLKCKHCGSVLTKPTNGKEKSSTKKFRNHLRNKDRIDPTVSFYAEKGAASLPPKVRKPYTKHPRDDSNRRSTPKRAKKNAQKTANLTRPSYKQGGPTTGDEEFNDAMGSSLSEFIQGERNETEAATNEYVHTLTMRASKNNRKISKIISTNPFDPLRMASERQLNFPTNQLLSIIIASENLPLNFVENTSVKMLLSRIPGNYKPDQLLIKQSIINISNMIDQIIARTVGRNNTDLSLCLSTQNLNIDPSLQIVRNGGEEDDLYDSEIQSAMLQRLRSFLDSMSTVNFFSLSNYVWNNNISLLSLQFFDEVSSSMKILPLITTKSGQTNSDLSNISLRTQLNKAFRAIPGLPRSVLSITLPREKLLDNIHVNDQSFFQDEGFTNPKNFYHNCIVTILVDAIIPLFGTKKTSNQDTPNQRSNGFHNDHFSSSPLDSIVDISNVNIESSIFGKINQFYKDLYSNPWQLDRFKSLCRDHLNDPDIKLIPFDPSFYSTSEDSLRRFIQLRPVIKELDTNMSSEKFTEIDFQIMEYMLEALESINKLILYFASGFSSNFNYVLFSVLHVEKHLSSTLNSVQFQRLIKPFQAVLNNIQEIKKILLTDDMNLLAMFLCPAVLFEREILEYAFKSISLSDIVELVTDNVFKLLRRFINLEAVDSPNFFNVRELVGDDDDGEEEADDDDDTNDGIAQATRQQQQQQQEEEEEINSERKEELENILDNLLKKVIQDDLYEYLTTVNSIVPVSYKSYCEQSGYIRENGRFKKNLKVNATEDNEQENEAEKNKNQDQDQGPAQDIQSLNYVEELLDIHIPVCNAFWDQLLLNDAGVIIKILIKIMRTQAASSIRSEYSFLKNFEPKAGEDLYEQIVKIKLFNDQFVAGKVDFEMDTLSTASQYT</sequence>
<evidence type="ECO:0000256" key="4">
    <source>
        <dbReference type="PROSITE-ProRule" id="PRU00027"/>
    </source>
</evidence>
<dbReference type="SUPFAM" id="SSF53098">
    <property type="entry name" value="Ribonuclease H-like"/>
    <property type="match status" value="1"/>
</dbReference>
<dbReference type="GO" id="GO:0051880">
    <property type="term" value="F:G-quadruplex DNA binding"/>
    <property type="evidence" value="ECO:0007669"/>
    <property type="project" value="EnsemblFungi"/>
</dbReference>
<feature type="region of interest" description="Disordered" evidence="5">
    <location>
        <begin position="1055"/>
        <end position="1076"/>
    </location>
</feature>
<dbReference type="Pfam" id="PF02892">
    <property type="entry name" value="zf-BED"/>
    <property type="match status" value="1"/>
</dbReference>
<dbReference type="eggNOG" id="ENOG502RKC9">
    <property type="taxonomic scope" value="Eukaryota"/>
</dbReference>
<dbReference type="GO" id="GO:0006338">
    <property type="term" value="P:chromatin remodeling"/>
    <property type="evidence" value="ECO:0007669"/>
    <property type="project" value="EnsemblFungi"/>
</dbReference>
<dbReference type="GO" id="GO:0005634">
    <property type="term" value="C:nucleus"/>
    <property type="evidence" value="ECO:0007669"/>
    <property type="project" value="EnsemblFungi"/>
</dbReference>
<dbReference type="RefSeq" id="XP_003672340.1">
    <property type="nucleotide sequence ID" value="XM_003672292.1"/>
</dbReference>
<protein>
    <recommendedName>
        <fullName evidence="6">BED-type domain-containing protein</fullName>
    </recommendedName>
</protein>
<keyword evidence="1" id="KW-0479">Metal-binding</keyword>
<evidence type="ECO:0000256" key="1">
    <source>
        <dbReference type="ARBA" id="ARBA00022723"/>
    </source>
</evidence>
<reference evidence="7 8" key="1">
    <citation type="journal article" date="2011" name="Proc. Natl. Acad. Sci. U.S.A.">
        <title>Evolutionary erosion of yeast sex chromosomes by mating-type switching accidents.</title>
        <authorList>
            <person name="Gordon J.L."/>
            <person name="Armisen D."/>
            <person name="Proux-Wera E."/>
            <person name="Oheigeartaigh S.S."/>
            <person name="Byrne K.P."/>
            <person name="Wolfe K.H."/>
        </authorList>
    </citation>
    <scope>NUCLEOTIDE SEQUENCE [LARGE SCALE GENOMIC DNA]</scope>
    <source>
        <strain evidence="8">ATCC 10597 / BCRC 20456 / CBS 421 / NBRC 0211 / NRRL Y-12639</strain>
    </source>
</reference>
<evidence type="ECO:0000313" key="8">
    <source>
        <dbReference type="Proteomes" id="UP000000689"/>
    </source>
</evidence>
<dbReference type="KEGG" id="ndi:NDAI_0J02050"/>
<dbReference type="InterPro" id="IPR003656">
    <property type="entry name" value="Znf_BED"/>
</dbReference>
<dbReference type="EMBL" id="HE580276">
    <property type="protein sequence ID" value="CCD27097.1"/>
    <property type="molecule type" value="Genomic_DNA"/>
</dbReference>
<dbReference type="OMA" id="MNLLAMF"/>
<accession>G0WH19</accession>
<dbReference type="Proteomes" id="UP000000689">
    <property type="component" value="Chromosome 10"/>
</dbReference>
<feature type="compositionally biased region" description="Basic and acidic residues" evidence="5">
    <location>
        <begin position="243"/>
        <end position="253"/>
    </location>
</feature>